<dbReference type="GO" id="GO:0006955">
    <property type="term" value="P:immune response"/>
    <property type="evidence" value="ECO:0007669"/>
    <property type="project" value="TreeGrafter"/>
</dbReference>
<dbReference type="InterPro" id="IPR013783">
    <property type="entry name" value="Ig-like_fold"/>
</dbReference>
<feature type="domain" description="Ig-like" evidence="5">
    <location>
        <begin position="126"/>
        <end position="210"/>
    </location>
</feature>
<sequence>MCLFIKAVCLTALFFFVQEDRYCKAESSAYAELTADPPWSDMFVGETVALTCKVKGSDPYTDWEYSWKKVRGTEQTQLFAYTGEESSTYTLRNMQEFDSAEYHCEAKAENHTLTSSSYFLRVTALPRTTLTLQSEWTEVFITEKVTLSCEIQGRSTEWMYKWYRNGQQLPVQNPKATITFTSAKSDTGTYTCRGEYKRRRVYTDSSNAVTIKVSGTTPKPVLTQDPPSGEIFTGERVTLSCRVGTHSAGWKYLWYKDRQGAALPNTDHSSTDGSTYTISSAALFHSGRYWCRAWRGRETFYTQYSDSQTLRISALPHTTLTLQSEWTEVFITEKVTLSCEIQGRSTEWMYKWYRNGQQFLVQNPTVTVTITSAKSDTGTYTCRGEYKRRRVYTDSSNAVIIKVLGTTPKPVLTQDPPSGEIFTGDRVTLSCGVSTHPVGWKYLWYKDRQGAALPNTDHSSTDGSTYTISSAALFHSGRYWCQAGRGREPFYTKYSDSQKVNINARPQAVVILETGWIEIFRTDSLTLRCEVEGSSAEWNYTSADWNYTWYRDGQQLQQDSSGDRYTVMSGNGSYQSEYRCRGNRTGNPSYTEISKVFRVNNIVLKRRLLVSVAGCLAFGLAVITLGCIWLRRRRKSVTGERTKPQTDLFFSMAERNTEILFPKCEFPPEDEQPIETQDLTGPAAACKVELYSIVNLKNRTEVLSVEANPEELSSFKACS</sequence>
<feature type="transmembrane region" description="Helical" evidence="3">
    <location>
        <begin position="608"/>
        <end position="630"/>
    </location>
</feature>
<feature type="chain" id="PRO_5038963603" description="Ig-like domain-containing protein" evidence="4">
    <location>
        <begin position="26"/>
        <end position="719"/>
    </location>
</feature>
<comment type="caution">
    <text evidence="6">The sequence shown here is derived from an EMBL/GenBank/DDBJ whole genome shotgun (WGS) entry which is preliminary data.</text>
</comment>
<reference evidence="6" key="1">
    <citation type="submission" date="2021-01" db="EMBL/GenBank/DDBJ databases">
        <authorList>
            <person name="Zahm M."/>
            <person name="Roques C."/>
            <person name="Cabau C."/>
            <person name="Klopp C."/>
            <person name="Donnadieu C."/>
            <person name="Jouanno E."/>
            <person name="Lampietro C."/>
            <person name="Louis A."/>
            <person name="Herpin A."/>
            <person name="Echchiki A."/>
            <person name="Berthelot C."/>
            <person name="Parey E."/>
            <person name="Roest-Crollius H."/>
            <person name="Braasch I."/>
            <person name="Postlethwait J."/>
            <person name="Bobe J."/>
            <person name="Montfort J."/>
            <person name="Bouchez O."/>
            <person name="Begum T."/>
            <person name="Mejri S."/>
            <person name="Adams A."/>
            <person name="Chen W.-J."/>
            <person name="Guiguen Y."/>
        </authorList>
    </citation>
    <scope>NUCLEOTIDE SEQUENCE</scope>
    <source>
        <strain evidence="6">YG-15Mar2019-1</strain>
        <tissue evidence="6">Brain</tissue>
    </source>
</reference>
<evidence type="ECO:0000259" key="5">
    <source>
        <dbReference type="PROSITE" id="PS50835"/>
    </source>
</evidence>
<proteinExistence type="predicted"/>
<dbReference type="PANTHER" id="PTHR11481">
    <property type="entry name" value="IMMUNOGLOBULIN FC RECEPTOR"/>
    <property type="match status" value="1"/>
</dbReference>
<evidence type="ECO:0000256" key="1">
    <source>
        <dbReference type="ARBA" id="ARBA00022729"/>
    </source>
</evidence>
<dbReference type="GO" id="GO:0009897">
    <property type="term" value="C:external side of plasma membrane"/>
    <property type="evidence" value="ECO:0007669"/>
    <property type="project" value="TreeGrafter"/>
</dbReference>
<feature type="domain" description="Ig-like" evidence="5">
    <location>
        <begin position="220"/>
        <end position="313"/>
    </location>
</feature>
<dbReference type="EMBL" id="JAFDVH010000005">
    <property type="protein sequence ID" value="KAG7477818.1"/>
    <property type="molecule type" value="Genomic_DNA"/>
</dbReference>
<feature type="domain" description="Ig-like" evidence="5">
    <location>
        <begin position="410"/>
        <end position="501"/>
    </location>
</feature>
<dbReference type="SMART" id="SM00408">
    <property type="entry name" value="IGc2"/>
    <property type="match status" value="5"/>
</dbReference>
<feature type="domain" description="Ig-like" evidence="5">
    <location>
        <begin position="45"/>
        <end position="114"/>
    </location>
</feature>
<dbReference type="Pfam" id="PF13927">
    <property type="entry name" value="Ig_3"/>
    <property type="match status" value="5"/>
</dbReference>
<evidence type="ECO:0000256" key="3">
    <source>
        <dbReference type="SAM" id="Phobius"/>
    </source>
</evidence>
<dbReference type="PANTHER" id="PTHR11481:SF112">
    <property type="entry name" value="FC RECEPTOR-LIKE PROTEIN 4-RELATED"/>
    <property type="match status" value="1"/>
</dbReference>
<evidence type="ECO:0000256" key="2">
    <source>
        <dbReference type="ARBA" id="ARBA00023157"/>
    </source>
</evidence>
<keyword evidence="3" id="KW-0812">Transmembrane</keyword>
<dbReference type="AlphaFoldDB" id="A0A9D3T8B5"/>
<keyword evidence="3" id="KW-1133">Transmembrane helix</keyword>
<dbReference type="InterPro" id="IPR003599">
    <property type="entry name" value="Ig_sub"/>
</dbReference>
<dbReference type="Proteomes" id="UP001046870">
    <property type="component" value="Chromosome 5"/>
</dbReference>
<accession>A0A9D3T8B5</accession>
<dbReference type="InterPro" id="IPR007110">
    <property type="entry name" value="Ig-like_dom"/>
</dbReference>
<feature type="domain" description="Ig-like" evidence="5">
    <location>
        <begin position="506"/>
        <end position="594"/>
    </location>
</feature>
<dbReference type="InterPro" id="IPR050488">
    <property type="entry name" value="Ig_Fc_receptor"/>
</dbReference>
<organism evidence="6 7">
    <name type="scientific">Megalops atlanticus</name>
    <name type="common">Tarpon</name>
    <name type="synonym">Clupea gigantea</name>
    <dbReference type="NCBI Taxonomy" id="7932"/>
    <lineage>
        <taxon>Eukaryota</taxon>
        <taxon>Metazoa</taxon>
        <taxon>Chordata</taxon>
        <taxon>Craniata</taxon>
        <taxon>Vertebrata</taxon>
        <taxon>Euteleostomi</taxon>
        <taxon>Actinopterygii</taxon>
        <taxon>Neopterygii</taxon>
        <taxon>Teleostei</taxon>
        <taxon>Elopiformes</taxon>
        <taxon>Megalopidae</taxon>
        <taxon>Megalops</taxon>
    </lineage>
</organism>
<evidence type="ECO:0000313" key="7">
    <source>
        <dbReference type="Proteomes" id="UP001046870"/>
    </source>
</evidence>
<keyword evidence="2" id="KW-1015">Disulfide bond</keyword>
<feature type="domain" description="Ig-like" evidence="5">
    <location>
        <begin position="316"/>
        <end position="393"/>
    </location>
</feature>
<dbReference type="SUPFAM" id="SSF48726">
    <property type="entry name" value="Immunoglobulin"/>
    <property type="match status" value="6"/>
</dbReference>
<dbReference type="SMART" id="SM00409">
    <property type="entry name" value="IG"/>
    <property type="match status" value="6"/>
</dbReference>
<protein>
    <recommendedName>
        <fullName evidence="5">Ig-like domain-containing protein</fullName>
    </recommendedName>
</protein>
<dbReference type="Gene3D" id="2.60.40.10">
    <property type="entry name" value="Immunoglobulins"/>
    <property type="match status" value="6"/>
</dbReference>
<evidence type="ECO:0000313" key="6">
    <source>
        <dbReference type="EMBL" id="KAG7477818.1"/>
    </source>
</evidence>
<dbReference type="InterPro" id="IPR003598">
    <property type="entry name" value="Ig_sub2"/>
</dbReference>
<dbReference type="GO" id="GO:0004888">
    <property type="term" value="F:transmembrane signaling receptor activity"/>
    <property type="evidence" value="ECO:0007669"/>
    <property type="project" value="TreeGrafter"/>
</dbReference>
<name>A0A9D3T8B5_MEGAT</name>
<keyword evidence="7" id="KW-1185">Reference proteome</keyword>
<feature type="signal peptide" evidence="4">
    <location>
        <begin position="1"/>
        <end position="25"/>
    </location>
</feature>
<keyword evidence="1 4" id="KW-0732">Signal</keyword>
<dbReference type="OrthoDB" id="6151406at2759"/>
<dbReference type="PROSITE" id="PS50835">
    <property type="entry name" value="IG_LIKE"/>
    <property type="match status" value="6"/>
</dbReference>
<evidence type="ECO:0000256" key="4">
    <source>
        <dbReference type="SAM" id="SignalP"/>
    </source>
</evidence>
<gene>
    <name evidence="6" type="ORF">MATL_G00073670</name>
</gene>
<dbReference type="GO" id="GO:0007166">
    <property type="term" value="P:cell surface receptor signaling pathway"/>
    <property type="evidence" value="ECO:0007669"/>
    <property type="project" value="TreeGrafter"/>
</dbReference>
<dbReference type="InterPro" id="IPR036179">
    <property type="entry name" value="Ig-like_dom_sf"/>
</dbReference>
<keyword evidence="3" id="KW-0472">Membrane</keyword>